<dbReference type="InterPro" id="IPR000048">
    <property type="entry name" value="IQ_motif_EF-hand-BS"/>
</dbReference>
<dbReference type="Proteomes" id="UP000736787">
    <property type="component" value="Unassembled WGS sequence"/>
</dbReference>
<dbReference type="VEuPathDB" id="FungiDB:PC110_g5413"/>
<keyword evidence="4" id="KW-0175">Coiled coil</keyword>
<feature type="coiled-coil region" evidence="4">
    <location>
        <begin position="1928"/>
        <end position="1983"/>
    </location>
</feature>
<feature type="region of interest" description="Disordered" evidence="5">
    <location>
        <begin position="2446"/>
        <end position="2466"/>
    </location>
</feature>
<feature type="repeat" description="ANK" evidence="3">
    <location>
        <begin position="2911"/>
        <end position="2943"/>
    </location>
</feature>
<feature type="region of interest" description="Disordered" evidence="5">
    <location>
        <begin position="3076"/>
        <end position="3105"/>
    </location>
</feature>
<evidence type="ECO:0000256" key="1">
    <source>
        <dbReference type="ARBA" id="ARBA00022737"/>
    </source>
</evidence>
<feature type="compositionally biased region" description="Low complexity" evidence="5">
    <location>
        <begin position="523"/>
        <end position="532"/>
    </location>
</feature>
<sequence>MADRTSLWGGGSSPMRGTTELSGRRRHDQQRLLVELELDDSLYQGAIRAGTELNAEYPNGRRSSSAGDTRHSRQVHSSYGHHFIAETKPRLQSRPTATKPLTERQMQQAHAKRLSSPYKLKKQVLGSRNDRYQHHSASSGSAQMRLSSLEHSPAQLVIESVQQNIHLRDQVMAHLQQELMGVLPLHRASHVEKNMPQRVVKLLNRMRSLSLAVVEAVVYLSSELGASSVLTKSFEHEVLEQDFYGYLLQMASSDTDFLACSPQLQRFFEDFDVNLARNPFVDGLSLDSSEVLLCACHQSASSGGLFCSASSSSSSLLRLLTQKLETFALQTQRYLPGWQMLPAERVAAALLHLMDLETRSKAVQMLPRYLQSHSYRSHSIQQHGPSEASHGYGTFGNGRIQRLDRQDSWTELSVMEAWTGSPTAKASDQRVSNKTRTSSLTDQSLPIKDKNTSRKAFAGADSAGVADGINVELTRLVLPLDTAAIAKSSSRNSSSEQNVPQKKSRTAKATFTDAEIQMSRPSTPTAAATQTTCRSARNTSEWSVHDEEGDQSERKPSAPVIGNTGPRRDTSDVDIVQASNCEFLNHAEIESLPVVEPLVLPRDTVEGRLNRLVNAMETSATEPQVEYEAEGTCEAGTGNDNGYECDFEYSSNSALSSIAMALQMLPDFSESTRTGEVFAPEEAIPLIEPESVHVQSSKPELGADVIDSAVVLIASATPSNDTVTSSLFELGISLENNRSELESVDQRVEMPPPEDDEYAYSSTTAISNIAMALSLLPGVSRGDIFSTPEVEADTNSPRTYRSIVSRLEEPSVEVYEGSMEDIPDQYSSSSARSNISVETNDQPIHLLPFSSHRYGLTSERTASSSPVSSRSSSSLSTRDQAMNLLPFNISAATNYQGDGESDASEFNRIFALCRDIQVAAFDMSHWVSQREVEDHIQSVAQPFSSFVGYSSPTTSFKTENVPKYLERELKMLRRNFASWKCWVIDHKRAKLVVRRLVARRKVRQFVLHHYRRCMQARIDQENRRRGFAASRIQRNWRIYCHNLTVARRKATFRALHMAFYRSLFFVGISRRRSRREDAKEKIVRWWRHHRFRIKKKRQRREKLFRERERRVRALRDIQKFLKEILLRRKLKATQEMAKKILFKEQLKWTKAKREMERSMRLDSKHRIELITDMNARFADLDRKWKASEYERLMLLSHHERVVQQQQQAVEVRKRRLAALKIQMFYRVCLLHEKLQRVEMEKKNYELKFQEEVLTKEKLDVESQQRIGKIRTQVRVLERKINRMSREATQTDAQHRVVVQAHQEREKVSQEVAARQKIKAFIDARVLCRRAERERRRLLLDQARLLAEKTESELMSSEDQLEQRRTAVSIALDLTQRLSEMETRSETLLTAKKQLAVQKEQEARQAAEALERSRVQASMNLIASWASGRMQLSKVQKEKTAISASAARTLELEKQKQRHAIEAKNCEISSIRASNFMHQRISQQRNHKTVERIHLQHRQKTALDKSIAERTRAQLVQIILDVKLLTERESSRGIDQGLASVAQFYKTQLHKFARLKHLRNVNCARKIQRNWRRWMRSKRAQELAMAQLEEAKRRRGLARRIQIWWRKWAQRRREQQRIFNAHLEAIRVRANVRKIQGVWRRWIQCERERRHQEQVAFEAHLVMIRTRAYVRKIQGVWRRWVERRLAFSKHVETMRQTASVRKIQAAWRRWVQDRRARRHVQQLAFEAQLKLTRIRANTRKIQRVWRRWVKSEDERRQQQQIVFNEHLESIRVRANARKIQRVWRRWVEDNKKLRERRRAHRTVFSSVLRIQRWWRKWRKKQRVKATRARIMQHACAQVIQKKWRRWHRWRIAKRERQRLRVQREFCAKKLQKLWRNWREWKRRREESAKRIQKQWDKWQKEKLEAERVRNAQMMAATLMQRSCRQWLCRRQYEKEKTRKQKEKHETRAAKRIQKVWRRWHQRSLEKAERQRQEEEERAVAVRIQQNWTGKLFRRNKQEAERKRHLGAQRIQGNYRRWRRQQEAKRARKRAVEHQRVNAIFLQRTWKKWHVTRQENERRAREQELQITAALVIQNQWRTHHATVRKPEEEETSQQEDERLQREYVANALKIQTFWRKKHKQQEEQRESERVEQTQNASSLKIQRNWGIRQHRRKMERQRIEHEQHMAALKIQTLWLKWHHEEQEELERERIRQEQDESSLKIQRNWGISHQRRKVVEERLRHKQNINALKIQKHWRRWRHLRLEQRTNRKDVEPQKPRKSLTMASNSDPNRTENELERQQNLEIITQRSYGRCIVRAVKRHHQSRREASAATKIEAIWKGWLYRTQYLQAVEAKHAEEVHQYRLMMSVLATKVQVCWRQWHVGVRQAKRAAVKSGELCLIEEAKALERKLIAAKRTLAAKRIQRALVSRRRLIATTGVSHREVVKEIVVEPENPMDKVDEQEPVAQPHIEEPTEGPTDQSQSEETPEEAMIRTTVELTVEDWSHRQLPHILSRSVNQILFCHEAATVLQKCVRGYRRRQQMHFSFQQSFVTSYERGNSDKKTNSEHFHFYFKRARAWLDWDVAKPTDSASLAESNQNVSTLRLRFDLQMTRKLLQLFEPSDDYLTSEIQQVLREITLDALPIFQSPVCSEDNDNPRSELRYHDVEEMELPLSVKLLRQMGRQHAQMRRQQLLEIDTSLEKLAASPPSPVAKSVPASPIGKSAASSPSRAKKEVTIHTAVENASVEDVTFLQQRGADLGALEPKTQRNALHLISFSKENHRSRAEVLEFLLTCGANLNVNAVDCIGDTPLMLYASLGHLEFMQKLLQHGADIRMTNNRGQNVLHRACEEDQVEICGFLQQLMLKDSIAEDIIPVEMISSLVPAALTLHIPDKSGRYPLHYLAEKGFVECAKQLIVPTEANFEWNRLLQAQGDSEGRTALHLAVLSHDVAMTAFLLTPGGVANVNSFDDLHRSPVHYAMESPAALTIISRLVQHGANVNVADERGDTPLHWAAFSGRAAVIQNLLTLGADPTLSNSDWETPAQIAAAYGQLDCMRLLLQAQRRFGPASTREPREQQQILHRPASEKTALERLEEAVNHLHQRQASMHSQHDDQVGGELEAPLAEQSQGGYWEELHRDVQLVEESGQFSSEDEENFLFGHDN</sequence>
<feature type="region of interest" description="Disordered" evidence="5">
    <location>
        <begin position="54"/>
        <end position="102"/>
    </location>
</feature>
<feature type="compositionally biased region" description="Polar residues" evidence="5">
    <location>
        <begin position="533"/>
        <end position="542"/>
    </location>
</feature>
<feature type="compositionally biased region" description="Basic and acidic residues" evidence="5">
    <location>
        <begin position="543"/>
        <end position="556"/>
    </location>
</feature>
<dbReference type="InterPro" id="IPR002110">
    <property type="entry name" value="Ankyrin_rpt"/>
</dbReference>
<feature type="region of interest" description="Disordered" evidence="5">
    <location>
        <begin position="2244"/>
        <end position="2276"/>
    </location>
</feature>
<feature type="repeat" description="ANK" evidence="3">
    <location>
        <begin position="2782"/>
        <end position="2814"/>
    </location>
</feature>
<feature type="repeat" description="ANK" evidence="3">
    <location>
        <begin position="2980"/>
        <end position="3012"/>
    </location>
</feature>
<evidence type="ECO:0008006" key="8">
    <source>
        <dbReference type="Google" id="ProtNLM"/>
    </source>
</evidence>
<feature type="region of interest" description="Disordered" evidence="5">
    <location>
        <begin position="3117"/>
        <end position="3137"/>
    </location>
</feature>
<feature type="repeat" description="ANK" evidence="3">
    <location>
        <begin position="2946"/>
        <end position="2979"/>
    </location>
</feature>
<protein>
    <recommendedName>
        <fullName evidence="8">IQ motif, EF-hand binding site</fullName>
    </recommendedName>
</protein>
<name>A0A8T1D6W3_9STRA</name>
<dbReference type="PROSITE" id="PS50096">
    <property type="entry name" value="IQ"/>
    <property type="match status" value="5"/>
</dbReference>
<feature type="region of interest" description="Disordered" evidence="5">
    <location>
        <begin position="486"/>
        <end position="572"/>
    </location>
</feature>
<evidence type="ECO:0000313" key="6">
    <source>
        <dbReference type="EMBL" id="KAG2934854.1"/>
    </source>
</evidence>
<dbReference type="Pfam" id="PF12796">
    <property type="entry name" value="Ank_2"/>
    <property type="match status" value="2"/>
</dbReference>
<feature type="region of interest" description="Disordered" evidence="5">
    <location>
        <begin position="2681"/>
        <end position="2707"/>
    </location>
</feature>
<feature type="region of interest" description="Disordered" evidence="5">
    <location>
        <begin position="420"/>
        <end position="447"/>
    </location>
</feature>
<dbReference type="SMART" id="SM00248">
    <property type="entry name" value="ANK"/>
    <property type="match status" value="10"/>
</dbReference>
<keyword evidence="1" id="KW-0677">Repeat</keyword>
<accession>A0A8T1D6W3</accession>
<gene>
    <name evidence="6" type="ORF">PC117_g12569</name>
</gene>
<evidence type="ECO:0000313" key="7">
    <source>
        <dbReference type="Proteomes" id="UP000736787"/>
    </source>
</evidence>
<feature type="region of interest" description="Disordered" evidence="5">
    <location>
        <begin position="1"/>
        <end position="26"/>
    </location>
</feature>
<dbReference type="EMBL" id="RCMK01000348">
    <property type="protein sequence ID" value="KAG2934854.1"/>
    <property type="molecule type" value="Genomic_DNA"/>
</dbReference>
<proteinExistence type="predicted"/>
<reference evidence="6" key="1">
    <citation type="submission" date="2018-10" db="EMBL/GenBank/DDBJ databases">
        <title>Effector identification in a new, highly contiguous assembly of the strawberry crown rot pathogen Phytophthora cactorum.</title>
        <authorList>
            <person name="Armitage A.D."/>
            <person name="Nellist C.F."/>
            <person name="Bates H."/>
            <person name="Vickerstaff R.J."/>
            <person name="Harrison R.J."/>
        </authorList>
    </citation>
    <scope>NUCLEOTIDE SEQUENCE</scope>
    <source>
        <strain evidence="6">4040</strain>
    </source>
</reference>
<keyword evidence="2 3" id="KW-0040">ANK repeat</keyword>
<dbReference type="InterPro" id="IPR036770">
    <property type="entry name" value="Ankyrin_rpt-contain_sf"/>
</dbReference>
<dbReference type="Gene3D" id="1.25.40.20">
    <property type="entry name" value="Ankyrin repeat-containing domain"/>
    <property type="match status" value="2"/>
</dbReference>
<feature type="coiled-coil region" evidence="4">
    <location>
        <begin position="2115"/>
        <end position="2201"/>
    </location>
</feature>
<dbReference type="PROSITE" id="PS50088">
    <property type="entry name" value="ANK_REPEAT"/>
    <property type="match status" value="4"/>
</dbReference>
<dbReference type="PROSITE" id="PS50297">
    <property type="entry name" value="ANK_REP_REGION"/>
    <property type="match status" value="3"/>
</dbReference>
<feature type="compositionally biased region" description="Low complexity" evidence="5">
    <location>
        <begin position="2687"/>
        <end position="2705"/>
    </location>
</feature>
<dbReference type="PANTHER" id="PTHR24198:SF165">
    <property type="entry name" value="ANKYRIN REPEAT-CONTAINING PROTEIN-RELATED"/>
    <property type="match status" value="1"/>
</dbReference>
<evidence type="ECO:0000256" key="3">
    <source>
        <dbReference type="PROSITE-ProRule" id="PRU00023"/>
    </source>
</evidence>
<feature type="compositionally biased region" description="Polar residues" evidence="5">
    <location>
        <begin position="420"/>
        <end position="444"/>
    </location>
</feature>
<feature type="coiled-coil region" evidence="4">
    <location>
        <begin position="1327"/>
        <end position="1366"/>
    </location>
</feature>
<feature type="coiled-coil region" evidence="4">
    <location>
        <begin position="1266"/>
        <end position="1293"/>
    </location>
</feature>
<dbReference type="PANTHER" id="PTHR24198">
    <property type="entry name" value="ANKYRIN REPEAT AND PROTEIN KINASE DOMAIN-CONTAINING PROTEIN"/>
    <property type="match status" value="1"/>
</dbReference>
<evidence type="ECO:0000256" key="2">
    <source>
        <dbReference type="ARBA" id="ARBA00023043"/>
    </source>
</evidence>
<comment type="caution">
    <text evidence="6">The sequence shown here is derived from an EMBL/GenBank/DDBJ whole genome shotgun (WGS) entry which is preliminary data.</text>
</comment>
<organism evidence="6 7">
    <name type="scientific">Phytophthora cactorum</name>
    <dbReference type="NCBI Taxonomy" id="29920"/>
    <lineage>
        <taxon>Eukaryota</taxon>
        <taxon>Sar</taxon>
        <taxon>Stramenopiles</taxon>
        <taxon>Oomycota</taxon>
        <taxon>Peronosporomycetes</taxon>
        <taxon>Peronosporales</taxon>
        <taxon>Peronosporaceae</taxon>
        <taxon>Phytophthora</taxon>
    </lineage>
</organism>
<evidence type="ECO:0000256" key="5">
    <source>
        <dbReference type="SAM" id="MobiDB-lite"/>
    </source>
</evidence>
<dbReference type="SUPFAM" id="SSF48403">
    <property type="entry name" value="Ankyrin repeat"/>
    <property type="match status" value="1"/>
</dbReference>
<feature type="compositionally biased region" description="Basic and acidic residues" evidence="5">
    <location>
        <begin position="2244"/>
        <end position="2254"/>
    </location>
</feature>
<dbReference type="SMART" id="SM00015">
    <property type="entry name" value="IQ"/>
    <property type="match status" value="12"/>
</dbReference>
<evidence type="ECO:0000256" key="4">
    <source>
        <dbReference type="SAM" id="Coils"/>
    </source>
</evidence>